<comment type="caution">
    <text evidence="12">The sequence shown here is derived from an EMBL/GenBank/DDBJ whole genome shotgun (WGS) entry which is preliminary data.</text>
</comment>
<evidence type="ECO:0000256" key="8">
    <source>
        <dbReference type="ARBA" id="ARBA00023180"/>
    </source>
</evidence>
<dbReference type="SUPFAM" id="SSF48726">
    <property type="entry name" value="Immunoglobulin"/>
    <property type="match status" value="3"/>
</dbReference>
<organism evidence="12 13">
    <name type="scientific">Tachysurus vachellii</name>
    <name type="common">Darkbarbel catfish</name>
    <name type="synonym">Pelteobagrus vachellii</name>
    <dbReference type="NCBI Taxonomy" id="175792"/>
    <lineage>
        <taxon>Eukaryota</taxon>
        <taxon>Metazoa</taxon>
        <taxon>Chordata</taxon>
        <taxon>Craniata</taxon>
        <taxon>Vertebrata</taxon>
        <taxon>Euteleostomi</taxon>
        <taxon>Actinopterygii</taxon>
        <taxon>Neopterygii</taxon>
        <taxon>Teleostei</taxon>
        <taxon>Ostariophysi</taxon>
        <taxon>Siluriformes</taxon>
        <taxon>Bagridae</taxon>
        <taxon>Tachysurus</taxon>
    </lineage>
</organism>
<dbReference type="EMBL" id="JAVHJS010000017">
    <property type="protein sequence ID" value="KAK2831188.1"/>
    <property type="molecule type" value="Genomic_DNA"/>
</dbReference>
<proteinExistence type="inferred from homology"/>
<feature type="chain" id="PRO_5041666406" description="Ig-like domain-containing protein" evidence="10">
    <location>
        <begin position="19"/>
        <end position="820"/>
    </location>
</feature>
<gene>
    <name evidence="12" type="ORF">Q7C36_016274</name>
</gene>
<feature type="domain" description="Ig-like" evidence="11">
    <location>
        <begin position="134"/>
        <end position="236"/>
    </location>
</feature>
<dbReference type="Proteomes" id="UP001187315">
    <property type="component" value="Unassembled WGS sequence"/>
</dbReference>
<evidence type="ECO:0000313" key="12">
    <source>
        <dbReference type="EMBL" id="KAK2831188.1"/>
    </source>
</evidence>
<feature type="domain" description="Ig-like" evidence="11">
    <location>
        <begin position="40"/>
        <end position="123"/>
    </location>
</feature>
<dbReference type="GO" id="GO:0016020">
    <property type="term" value="C:membrane"/>
    <property type="evidence" value="ECO:0007669"/>
    <property type="project" value="UniProtKB-SubCell"/>
</dbReference>
<evidence type="ECO:0000256" key="6">
    <source>
        <dbReference type="ARBA" id="ARBA00023136"/>
    </source>
</evidence>
<evidence type="ECO:0000256" key="10">
    <source>
        <dbReference type="SAM" id="SignalP"/>
    </source>
</evidence>
<keyword evidence="7" id="KW-1015">Disulfide bond</keyword>
<keyword evidence="9" id="KW-0812">Transmembrane</keyword>
<dbReference type="InterPro" id="IPR013783">
    <property type="entry name" value="Ig-like_fold"/>
</dbReference>
<dbReference type="GO" id="GO:0007157">
    <property type="term" value="P:heterophilic cell-cell adhesion via plasma membrane cell adhesion molecules"/>
    <property type="evidence" value="ECO:0007669"/>
    <property type="project" value="TreeGrafter"/>
</dbReference>
<dbReference type="InterPro" id="IPR007110">
    <property type="entry name" value="Ig-like_dom"/>
</dbReference>
<dbReference type="SMART" id="SM00409">
    <property type="entry name" value="IG"/>
    <property type="match status" value="3"/>
</dbReference>
<dbReference type="InterPro" id="IPR036179">
    <property type="entry name" value="Ig-like_dom_sf"/>
</dbReference>
<keyword evidence="5" id="KW-0130">Cell adhesion</keyword>
<dbReference type="GO" id="GO:0007156">
    <property type="term" value="P:homophilic cell adhesion via plasma membrane adhesion molecules"/>
    <property type="evidence" value="ECO:0007669"/>
    <property type="project" value="TreeGrafter"/>
</dbReference>
<evidence type="ECO:0000256" key="9">
    <source>
        <dbReference type="SAM" id="Phobius"/>
    </source>
</evidence>
<evidence type="ECO:0000256" key="7">
    <source>
        <dbReference type="ARBA" id="ARBA00023157"/>
    </source>
</evidence>
<evidence type="ECO:0000256" key="1">
    <source>
        <dbReference type="ARBA" id="ARBA00004167"/>
    </source>
</evidence>
<dbReference type="PANTHER" id="PTHR23277:SF107">
    <property type="entry name" value="HEMICENTIN-1"/>
    <property type="match status" value="1"/>
</dbReference>
<reference evidence="12" key="1">
    <citation type="submission" date="2023-08" db="EMBL/GenBank/DDBJ databases">
        <title>Pelteobagrus vachellii genome.</title>
        <authorList>
            <person name="Liu H."/>
        </authorList>
    </citation>
    <scope>NUCLEOTIDE SEQUENCE</scope>
    <source>
        <strain evidence="12">PRFRI_2022a</strain>
        <tissue evidence="12">Muscle</tissue>
    </source>
</reference>
<dbReference type="InterPro" id="IPR013162">
    <property type="entry name" value="CD80_C2-set"/>
</dbReference>
<dbReference type="PROSITE" id="PS50835">
    <property type="entry name" value="IG_LIKE"/>
    <property type="match status" value="2"/>
</dbReference>
<dbReference type="Pfam" id="PF08205">
    <property type="entry name" value="C2-set_2"/>
    <property type="match status" value="1"/>
</dbReference>
<evidence type="ECO:0000259" key="11">
    <source>
        <dbReference type="PROSITE" id="PS50835"/>
    </source>
</evidence>
<evidence type="ECO:0000256" key="2">
    <source>
        <dbReference type="ARBA" id="ARBA00007810"/>
    </source>
</evidence>
<feature type="signal peptide" evidence="10">
    <location>
        <begin position="1"/>
        <end position="18"/>
    </location>
</feature>
<evidence type="ECO:0000256" key="5">
    <source>
        <dbReference type="ARBA" id="ARBA00022889"/>
    </source>
</evidence>
<dbReference type="InterPro" id="IPR003599">
    <property type="entry name" value="Ig_sub"/>
</dbReference>
<dbReference type="InterPro" id="IPR051427">
    <property type="entry name" value="Nectin/Nectin-like"/>
</dbReference>
<dbReference type="PANTHER" id="PTHR23277">
    <property type="entry name" value="NECTIN-RELATED"/>
    <property type="match status" value="1"/>
</dbReference>
<evidence type="ECO:0000256" key="3">
    <source>
        <dbReference type="ARBA" id="ARBA00022729"/>
    </source>
</evidence>
<keyword evidence="13" id="KW-1185">Reference proteome</keyword>
<keyword evidence="8" id="KW-0325">Glycoprotein</keyword>
<feature type="transmembrane region" description="Helical" evidence="9">
    <location>
        <begin position="740"/>
        <end position="764"/>
    </location>
</feature>
<keyword evidence="6 9" id="KW-0472">Membrane</keyword>
<comment type="subcellular location">
    <subcellularLocation>
        <location evidence="1">Membrane</location>
        <topology evidence="1">Single-pass membrane protein</topology>
    </subcellularLocation>
</comment>
<evidence type="ECO:0000313" key="13">
    <source>
        <dbReference type="Proteomes" id="UP001187315"/>
    </source>
</evidence>
<dbReference type="Gene3D" id="2.60.40.10">
    <property type="entry name" value="Immunoglobulins"/>
    <property type="match status" value="5"/>
</dbReference>
<dbReference type="GO" id="GO:0005912">
    <property type="term" value="C:adherens junction"/>
    <property type="evidence" value="ECO:0007669"/>
    <property type="project" value="TreeGrafter"/>
</dbReference>
<comment type="similarity">
    <text evidence="2">Belongs to the nectin family.</text>
</comment>
<accession>A0AA88M7U5</accession>
<keyword evidence="9" id="KW-1133">Transmembrane helix</keyword>
<name>A0AA88M7U5_TACVA</name>
<sequence length="820" mass="91265">MFLTIFVTFGLLLNFTQGLENQDVVLKDIVMDHAVIGVLGEDVHLRCLYTGTLNISDSAWKREDSNRRIKMITGYKSGKPFTNKDSFSTPASITNLTVKVNIKSFELEGNYKCVFSSFEDEVMETMVFRIMARPHVETHAEEEVLNGTHYQTVFCSASYAKPTASLYWDIRGAPPDKDIFSIHNTSSQLPNGTFSIVSMLRFPIHLNNESSVACVIQHPALTEPSTTVIQLQTFVSANVTMDVALLEKEGKVFLEVFCRAKGGRPHPSITWIQPESADSSCSANFTTFESVSSSQCFPLDGYEGTNITCIFGYPHLSAIERTVMMPTYYLTSLQLTNNSIKVNHLNTSDLLILEEEDSDIRISMEVLGNVPKYIINCTKDGNPLSEDLNVVVSDLMIKGPVGAIHAGQYQCQASYYRHTASLQFEIEVKPRVKDPAPIHVTLLTNTTWVNGIQYIEVKCMADNVSPGASITWETGDCRSASEPQNVVSGSQQEDSVVWNMARLPLYSYAGCTLICVVHHDGLKNPVQKSIHIPLIEPPRSYVRVDLQKDSTHWAAVCEYESDEEITNISWIISDTNTATPLTINTTREGSKVLVTCIYKFELCQHEGKFLTCVTQNNYGEVKRKAIHVPNFFISSIVVLNKTIPLHGRHGQHTAVHRVALKEHISNQRIIFKVNGNASACDIKCFRSNGLSAHTDGMALVFAQQVSESDAGLYTCRTSWYNHNATVMVLVEITSKEIQSMILILICLSSAVAISLILMVTLCIFCKRNGEAHSSTQAWKKRESLAALMQDPRSPQFKKAGGQDYAELVHYSIVIDVKSTV</sequence>
<keyword evidence="4" id="KW-0677">Repeat</keyword>
<evidence type="ECO:0000256" key="4">
    <source>
        <dbReference type="ARBA" id="ARBA00022737"/>
    </source>
</evidence>
<protein>
    <recommendedName>
        <fullName evidence="11">Ig-like domain-containing protein</fullName>
    </recommendedName>
</protein>
<keyword evidence="3 10" id="KW-0732">Signal</keyword>
<dbReference type="AlphaFoldDB" id="A0AA88M7U5"/>